<evidence type="ECO:0000256" key="1">
    <source>
        <dbReference type="SAM" id="MobiDB-lite"/>
    </source>
</evidence>
<dbReference type="Proteomes" id="UP000246464">
    <property type="component" value="Chromosome 17"/>
</dbReference>
<protein>
    <submittedName>
        <fullName evidence="2">Uncharacterized protein</fullName>
    </submittedName>
</protein>
<dbReference type="AlphaFoldDB" id="A0A2U9CIY7"/>
<evidence type="ECO:0000313" key="2">
    <source>
        <dbReference type="EMBL" id="AWP16010.1"/>
    </source>
</evidence>
<feature type="region of interest" description="Disordered" evidence="1">
    <location>
        <begin position="1"/>
        <end position="29"/>
    </location>
</feature>
<organism evidence="2 3">
    <name type="scientific">Scophthalmus maximus</name>
    <name type="common">Turbot</name>
    <name type="synonym">Psetta maxima</name>
    <dbReference type="NCBI Taxonomy" id="52904"/>
    <lineage>
        <taxon>Eukaryota</taxon>
        <taxon>Metazoa</taxon>
        <taxon>Chordata</taxon>
        <taxon>Craniata</taxon>
        <taxon>Vertebrata</taxon>
        <taxon>Euteleostomi</taxon>
        <taxon>Actinopterygii</taxon>
        <taxon>Neopterygii</taxon>
        <taxon>Teleostei</taxon>
        <taxon>Neoteleostei</taxon>
        <taxon>Acanthomorphata</taxon>
        <taxon>Carangaria</taxon>
        <taxon>Pleuronectiformes</taxon>
        <taxon>Pleuronectoidei</taxon>
        <taxon>Scophthalmidae</taxon>
        <taxon>Scophthalmus</taxon>
    </lineage>
</organism>
<gene>
    <name evidence="2" type="ORF">SMAX5B_009147</name>
</gene>
<accession>A0A2U9CIY7</accession>
<sequence>MACARSQCPGSLNVPKGQRTLNVPGPRTSSLTVEKASGWMPLRASVRQPVAPGRRHKKLPEHAFFSPDRSLEGEKTGITD</sequence>
<dbReference type="STRING" id="52904.ENSSMAP00000011098"/>
<feature type="region of interest" description="Disordered" evidence="1">
    <location>
        <begin position="46"/>
        <end position="80"/>
    </location>
</feature>
<dbReference type="EMBL" id="CP026259">
    <property type="protein sequence ID" value="AWP16010.1"/>
    <property type="molecule type" value="Genomic_DNA"/>
</dbReference>
<evidence type="ECO:0000313" key="3">
    <source>
        <dbReference type="Proteomes" id="UP000246464"/>
    </source>
</evidence>
<reference evidence="2 3" key="1">
    <citation type="submission" date="2017-12" db="EMBL/GenBank/DDBJ databases">
        <title>Integrating genomic resources of turbot (Scophthalmus maximus) in depth evaluation of genetic and physical mapping variation across individuals.</title>
        <authorList>
            <person name="Martinez P."/>
        </authorList>
    </citation>
    <scope>NUCLEOTIDE SEQUENCE [LARGE SCALE GENOMIC DNA]</scope>
</reference>
<keyword evidence="3" id="KW-1185">Reference proteome</keyword>
<feature type="compositionally biased region" description="Basic and acidic residues" evidence="1">
    <location>
        <begin position="69"/>
        <end position="80"/>
    </location>
</feature>
<proteinExistence type="predicted"/>
<name>A0A2U9CIY7_SCOMX</name>